<dbReference type="PANTHER" id="PTHR10775:SF173">
    <property type="match status" value="1"/>
</dbReference>
<dbReference type="InParanoid" id="A0A5E4GAG3"/>
<accession>A0A5E4GAG3</accession>
<evidence type="ECO:0000313" key="1">
    <source>
        <dbReference type="EMBL" id="VVA36737.1"/>
    </source>
</evidence>
<organism evidence="1 2">
    <name type="scientific">Prunus dulcis</name>
    <name type="common">Almond</name>
    <name type="synonym">Amygdalus dulcis</name>
    <dbReference type="NCBI Taxonomy" id="3755"/>
    <lineage>
        <taxon>Eukaryota</taxon>
        <taxon>Viridiplantae</taxon>
        <taxon>Streptophyta</taxon>
        <taxon>Embryophyta</taxon>
        <taxon>Tracheophyta</taxon>
        <taxon>Spermatophyta</taxon>
        <taxon>Magnoliopsida</taxon>
        <taxon>eudicotyledons</taxon>
        <taxon>Gunneridae</taxon>
        <taxon>Pentapetalae</taxon>
        <taxon>rosids</taxon>
        <taxon>fabids</taxon>
        <taxon>Rosales</taxon>
        <taxon>Rosaceae</taxon>
        <taxon>Amygdaloideae</taxon>
        <taxon>Amygdaleae</taxon>
        <taxon>Prunus</taxon>
    </lineage>
</organism>
<dbReference type="OMA" id="NDDEAIC"/>
<protein>
    <submittedName>
        <fullName evidence="1">PREDICTED: transposon</fullName>
    </submittedName>
</protein>
<dbReference type="PANTHER" id="PTHR10775">
    <property type="entry name" value="OS08G0208400 PROTEIN"/>
    <property type="match status" value="1"/>
</dbReference>
<feature type="non-terminal residue" evidence="1">
    <location>
        <position position="1"/>
    </location>
</feature>
<sequence length="100" mass="11580">TLLLRHNLDVMHIEKNICESIVGTLLNMKGKTEDNLKSHKDLKDMGIQKTLYLNDDEAICKARSFTLSKQEEHLFCKRTLDLRLPYGYSSNIANRVSFRP</sequence>
<proteinExistence type="predicted"/>
<dbReference type="Gramene" id="VVA36737">
    <property type="protein sequence ID" value="VVA36737"/>
    <property type="gene ID" value="Prudul26B017714"/>
</dbReference>
<name>A0A5E4GAG3_PRUDU</name>
<reference evidence="2" key="1">
    <citation type="journal article" date="2020" name="Plant J.">
        <title>Transposons played a major role in the diversification between the closely related almond and peach genomes: results from the almond genome sequence.</title>
        <authorList>
            <person name="Alioto T."/>
            <person name="Alexiou K.G."/>
            <person name="Bardil A."/>
            <person name="Barteri F."/>
            <person name="Castanera R."/>
            <person name="Cruz F."/>
            <person name="Dhingra A."/>
            <person name="Duval H."/>
            <person name="Fernandez I Marti A."/>
            <person name="Frias L."/>
            <person name="Galan B."/>
            <person name="Garcia J.L."/>
            <person name="Howad W."/>
            <person name="Gomez-Garrido J."/>
            <person name="Gut M."/>
            <person name="Julca I."/>
            <person name="Morata J."/>
            <person name="Puigdomenech P."/>
            <person name="Ribeca P."/>
            <person name="Rubio Cabetas M.J."/>
            <person name="Vlasova A."/>
            <person name="Wirthensohn M."/>
            <person name="Garcia-Mas J."/>
            <person name="Gabaldon T."/>
            <person name="Casacuberta J.M."/>
            <person name="Arus P."/>
        </authorList>
    </citation>
    <scope>NUCLEOTIDE SEQUENCE [LARGE SCALE GENOMIC DNA]</scope>
    <source>
        <strain evidence="2">cv. Texas</strain>
    </source>
</reference>
<dbReference type="Proteomes" id="UP000327085">
    <property type="component" value="Chromosome 4"/>
</dbReference>
<gene>
    <name evidence="1" type="ORF">ALMOND_2B017714</name>
</gene>
<dbReference type="EMBL" id="CABIKO010000473">
    <property type="protein sequence ID" value="VVA36737.1"/>
    <property type="molecule type" value="Genomic_DNA"/>
</dbReference>
<dbReference type="AlphaFoldDB" id="A0A5E4GAG3"/>
<evidence type="ECO:0000313" key="2">
    <source>
        <dbReference type="Proteomes" id="UP000327085"/>
    </source>
</evidence>